<evidence type="ECO:0000259" key="6">
    <source>
        <dbReference type="SMART" id="SM00563"/>
    </source>
</evidence>
<dbReference type="InterPro" id="IPR002123">
    <property type="entry name" value="Plipid/glycerol_acylTrfase"/>
</dbReference>
<evidence type="ECO:0000256" key="5">
    <source>
        <dbReference type="ARBA" id="ARBA00023315"/>
    </source>
</evidence>
<name>A0A4T0ULM4_9NEIS</name>
<gene>
    <name evidence="7" type="ORF">E5K04_13550</name>
</gene>
<dbReference type="AlphaFoldDB" id="A0A4T0ULM4"/>
<dbReference type="Proteomes" id="UP000308891">
    <property type="component" value="Unassembled WGS sequence"/>
</dbReference>
<feature type="domain" description="Phospholipid/glycerol acyltransferase" evidence="6">
    <location>
        <begin position="87"/>
        <end position="199"/>
    </location>
</feature>
<keyword evidence="5 7" id="KW-0012">Acyltransferase</keyword>
<accession>A0A4T0ULM4</accession>
<dbReference type="Pfam" id="PF01553">
    <property type="entry name" value="Acyltransferase"/>
    <property type="match status" value="1"/>
</dbReference>
<keyword evidence="8" id="KW-1185">Reference proteome</keyword>
<dbReference type="CDD" id="cd07989">
    <property type="entry name" value="LPLAT_AGPAT-like"/>
    <property type="match status" value="1"/>
</dbReference>
<dbReference type="EMBL" id="STGJ01000017">
    <property type="protein sequence ID" value="TIC79562.1"/>
    <property type="molecule type" value="Genomic_DNA"/>
</dbReference>
<keyword evidence="2" id="KW-0444">Lipid biosynthesis</keyword>
<proteinExistence type="predicted"/>
<comment type="caution">
    <text evidence="7">The sequence shown here is derived from an EMBL/GenBank/DDBJ whole genome shotgun (WGS) entry which is preliminary data.</text>
</comment>
<keyword evidence="3 7" id="KW-0808">Transferase</keyword>
<reference evidence="7 8" key="1">
    <citation type="submission" date="2019-04" db="EMBL/GenBank/DDBJ databases">
        <title>Crenobacter sp. nov.</title>
        <authorList>
            <person name="Shi S."/>
        </authorList>
    </citation>
    <scope>NUCLEOTIDE SEQUENCE [LARGE SCALE GENOMIC DNA]</scope>
    <source>
        <strain evidence="7 8">GY 70310</strain>
    </source>
</reference>
<evidence type="ECO:0000256" key="4">
    <source>
        <dbReference type="ARBA" id="ARBA00023098"/>
    </source>
</evidence>
<evidence type="ECO:0000256" key="3">
    <source>
        <dbReference type="ARBA" id="ARBA00022679"/>
    </source>
</evidence>
<evidence type="ECO:0000256" key="2">
    <source>
        <dbReference type="ARBA" id="ARBA00022516"/>
    </source>
</evidence>
<protein>
    <submittedName>
        <fullName evidence="7">1-acyl-sn-glycerol-3-phosphate acyltransferase</fullName>
    </submittedName>
</protein>
<organism evidence="7 8">
    <name type="scientific">Crenobacter intestini</name>
    <dbReference type="NCBI Taxonomy" id="2563443"/>
    <lineage>
        <taxon>Bacteria</taxon>
        <taxon>Pseudomonadati</taxon>
        <taxon>Pseudomonadota</taxon>
        <taxon>Betaproteobacteria</taxon>
        <taxon>Neisseriales</taxon>
        <taxon>Neisseriaceae</taxon>
        <taxon>Crenobacter</taxon>
    </lineage>
</organism>
<dbReference type="SMART" id="SM00563">
    <property type="entry name" value="PlsC"/>
    <property type="match status" value="1"/>
</dbReference>
<dbReference type="PANTHER" id="PTHR10434">
    <property type="entry name" value="1-ACYL-SN-GLYCEROL-3-PHOSPHATE ACYLTRANSFERASE"/>
    <property type="match status" value="1"/>
</dbReference>
<evidence type="ECO:0000313" key="8">
    <source>
        <dbReference type="Proteomes" id="UP000308891"/>
    </source>
</evidence>
<dbReference type="PANTHER" id="PTHR10434:SF64">
    <property type="entry name" value="1-ACYL-SN-GLYCEROL-3-PHOSPHATE ACYLTRANSFERASE-RELATED"/>
    <property type="match status" value="1"/>
</dbReference>
<dbReference type="SUPFAM" id="SSF69593">
    <property type="entry name" value="Glycerol-3-phosphate (1)-acyltransferase"/>
    <property type="match status" value="1"/>
</dbReference>
<dbReference type="OrthoDB" id="9806880at2"/>
<evidence type="ECO:0000313" key="7">
    <source>
        <dbReference type="EMBL" id="TIC79562.1"/>
    </source>
</evidence>
<evidence type="ECO:0000256" key="1">
    <source>
        <dbReference type="ARBA" id="ARBA00005189"/>
    </source>
</evidence>
<dbReference type="GO" id="GO:0006654">
    <property type="term" value="P:phosphatidic acid biosynthetic process"/>
    <property type="evidence" value="ECO:0007669"/>
    <property type="project" value="TreeGrafter"/>
</dbReference>
<keyword evidence="4" id="KW-0443">Lipid metabolism</keyword>
<sequence>MLECAFARPRQTPVSTKTTPYLVRAWRLTRMLLHVLHGALILAVRYPRLTNPERAVITRAWARKMLDIFGVRLAIRGDNPGFYPANTLLVANHVSWLDIIALSGGTVSRFVAKKEIRTWPAIGWMAANGGTLFIDRSNRRDASRVNGQLAEALEQGGCMSVFPEGTTSDGFGLLPFKSSLFESAVIAGSQVQPVAIRYLDETGALTDKVAFIGEATIAQTLGRLLATRRLTVELVYGQRLQAGAPGLATRFELSAAAREEILAALGLKEERVEAPCDQAADPALAPN</sequence>
<comment type="pathway">
    <text evidence="1">Lipid metabolism.</text>
</comment>
<dbReference type="GO" id="GO:0003841">
    <property type="term" value="F:1-acylglycerol-3-phosphate O-acyltransferase activity"/>
    <property type="evidence" value="ECO:0007669"/>
    <property type="project" value="TreeGrafter"/>
</dbReference>